<reference evidence="2 3" key="1">
    <citation type="submission" date="2019-02" db="EMBL/GenBank/DDBJ databases">
        <title>Deep-cultivation of Planctomycetes and their phenomic and genomic characterization uncovers novel biology.</title>
        <authorList>
            <person name="Wiegand S."/>
            <person name="Jogler M."/>
            <person name="Boedeker C."/>
            <person name="Pinto D."/>
            <person name="Vollmers J."/>
            <person name="Rivas-Marin E."/>
            <person name="Kohn T."/>
            <person name="Peeters S.H."/>
            <person name="Heuer A."/>
            <person name="Rast P."/>
            <person name="Oberbeckmann S."/>
            <person name="Bunk B."/>
            <person name="Jeske O."/>
            <person name="Meyerdierks A."/>
            <person name="Storesund J.E."/>
            <person name="Kallscheuer N."/>
            <person name="Luecker S."/>
            <person name="Lage O.M."/>
            <person name="Pohl T."/>
            <person name="Merkel B.J."/>
            <person name="Hornburger P."/>
            <person name="Mueller R.-W."/>
            <person name="Bruemmer F."/>
            <person name="Labrenz M."/>
            <person name="Spormann A.M."/>
            <person name="Op Den Camp H."/>
            <person name="Overmann J."/>
            <person name="Amann R."/>
            <person name="Jetten M.S.M."/>
            <person name="Mascher T."/>
            <person name="Medema M.H."/>
            <person name="Devos D.P."/>
            <person name="Kaster A.-K."/>
            <person name="Ovreas L."/>
            <person name="Rohde M."/>
            <person name="Galperin M.Y."/>
            <person name="Jogler C."/>
        </authorList>
    </citation>
    <scope>NUCLEOTIDE SEQUENCE [LARGE SCALE GENOMIC DNA]</scope>
    <source>
        <strain evidence="2 3">CA54</strain>
    </source>
</reference>
<proteinExistence type="predicted"/>
<accession>A0A5C6BBH5</accession>
<evidence type="ECO:0000256" key="1">
    <source>
        <dbReference type="SAM" id="MobiDB-lite"/>
    </source>
</evidence>
<comment type="caution">
    <text evidence="2">The sequence shown here is derived from an EMBL/GenBank/DDBJ whole genome shotgun (WGS) entry which is preliminary data.</text>
</comment>
<feature type="region of interest" description="Disordered" evidence="1">
    <location>
        <begin position="147"/>
        <end position="170"/>
    </location>
</feature>
<gene>
    <name evidence="2" type="ORF">CA54_38530</name>
</gene>
<organism evidence="2 3">
    <name type="scientific">Symmachiella macrocystis</name>
    <dbReference type="NCBI Taxonomy" id="2527985"/>
    <lineage>
        <taxon>Bacteria</taxon>
        <taxon>Pseudomonadati</taxon>
        <taxon>Planctomycetota</taxon>
        <taxon>Planctomycetia</taxon>
        <taxon>Planctomycetales</taxon>
        <taxon>Planctomycetaceae</taxon>
        <taxon>Symmachiella</taxon>
    </lineage>
</organism>
<sequence length="170" mass="20165">MNHEINVQQVTVNAIDLGDVVILVDRHGRPLSSKKRLSDLEGVLDSPVLRAWEWRLAVQRMKSQLSRRSGRRRMTPWKRKVQSLAASLRLRRRFSPTKARGRQRFQCYSTRTWSDAKTRLWEQGNNRFRRHSRSGWIRWAHTVSNNHNKRKGGRYANTRDCHRQDDHGTD</sequence>
<name>A0A5C6BBH5_9PLAN</name>
<dbReference type="EMBL" id="SJPP01000002">
    <property type="protein sequence ID" value="TWU08619.1"/>
    <property type="molecule type" value="Genomic_DNA"/>
</dbReference>
<protein>
    <submittedName>
        <fullName evidence="2">Uncharacterized protein</fullName>
    </submittedName>
</protein>
<dbReference type="AlphaFoldDB" id="A0A5C6BBH5"/>
<keyword evidence="3" id="KW-1185">Reference proteome</keyword>
<dbReference type="Proteomes" id="UP000320735">
    <property type="component" value="Unassembled WGS sequence"/>
</dbReference>
<feature type="compositionally biased region" description="Basic and acidic residues" evidence="1">
    <location>
        <begin position="157"/>
        <end position="170"/>
    </location>
</feature>
<evidence type="ECO:0000313" key="2">
    <source>
        <dbReference type="EMBL" id="TWU08619.1"/>
    </source>
</evidence>
<evidence type="ECO:0000313" key="3">
    <source>
        <dbReference type="Proteomes" id="UP000320735"/>
    </source>
</evidence>